<keyword evidence="1" id="KW-0677">Repeat</keyword>
<keyword evidence="4" id="KW-1185">Reference proteome</keyword>
<dbReference type="PANTHER" id="PTHR10039:SF16">
    <property type="entry name" value="GPI INOSITOL-DEACYLASE"/>
    <property type="match status" value="1"/>
</dbReference>
<dbReference type="InterPro" id="IPR027417">
    <property type="entry name" value="P-loop_NTPase"/>
</dbReference>
<dbReference type="Gene3D" id="3.40.50.300">
    <property type="entry name" value="P-loop containing nucleotide triphosphate hydrolases"/>
    <property type="match status" value="1"/>
</dbReference>
<dbReference type="GeneID" id="95979892"/>
<dbReference type="Proteomes" id="UP001562354">
    <property type="component" value="Unassembled WGS sequence"/>
</dbReference>
<dbReference type="EMBL" id="JBFMKM010000014">
    <property type="protein sequence ID" value="KAL1297636.1"/>
    <property type="molecule type" value="Genomic_DNA"/>
</dbReference>
<organism evidence="3 4">
    <name type="scientific">Neodothiora populina</name>
    <dbReference type="NCBI Taxonomy" id="2781224"/>
    <lineage>
        <taxon>Eukaryota</taxon>
        <taxon>Fungi</taxon>
        <taxon>Dikarya</taxon>
        <taxon>Ascomycota</taxon>
        <taxon>Pezizomycotina</taxon>
        <taxon>Dothideomycetes</taxon>
        <taxon>Dothideomycetidae</taxon>
        <taxon>Dothideales</taxon>
        <taxon>Dothioraceae</taxon>
        <taxon>Neodothiora</taxon>
    </lineage>
</organism>
<dbReference type="RefSeq" id="XP_069197318.1">
    <property type="nucleotide sequence ID" value="XM_069346105.1"/>
</dbReference>
<dbReference type="SUPFAM" id="SSF52540">
    <property type="entry name" value="P-loop containing nucleoside triphosphate hydrolases"/>
    <property type="match status" value="1"/>
</dbReference>
<gene>
    <name evidence="3" type="ORF">AAFC00_006193</name>
</gene>
<evidence type="ECO:0000313" key="4">
    <source>
        <dbReference type="Proteomes" id="UP001562354"/>
    </source>
</evidence>
<dbReference type="Pfam" id="PF24883">
    <property type="entry name" value="NPHP3_N"/>
    <property type="match status" value="1"/>
</dbReference>
<name>A0ABR3P4L9_9PEZI</name>
<sequence>MQQTKALAASLPSLGIELEASLKTSKAILELLNSDAFTQTLAGVIQDNQSTLLLEANDIRRRDDLLAWLTQIDPSSYYQAALDKHLAGTGVWLLNDSHFQEWRSGPGSILWIHGISGSGKTKLISNLISTQINHFHQMIYYYFDFNDVKTLSITSLLCSCISHLVRRLPYKEIPVDVTQLFSEQTSNREPWADQVPELVMALESALSLYPSVLIAVDAIDTTEWDIGSYTIELLAKLTASGKVHVAVTGTPSNYMLGPLEACASTKIAVDGLSHEKDIAYYIDQRLASSNLHKWPLTAKDSIRKGLMSSAGTLFRWVALSIDALEGCLTLPVLKRTLDNLPHDLFGMYRRTLTTIDADCVHLAKRALFWLMCSGFSLTVEALAEIMSIGGDES</sequence>
<evidence type="ECO:0000313" key="3">
    <source>
        <dbReference type="EMBL" id="KAL1297636.1"/>
    </source>
</evidence>
<feature type="domain" description="Nephrocystin 3-like N-terminal" evidence="2">
    <location>
        <begin position="88"/>
        <end position="248"/>
    </location>
</feature>
<proteinExistence type="predicted"/>
<comment type="caution">
    <text evidence="3">The sequence shown here is derived from an EMBL/GenBank/DDBJ whole genome shotgun (WGS) entry which is preliminary data.</text>
</comment>
<dbReference type="PANTHER" id="PTHR10039">
    <property type="entry name" value="AMELOGENIN"/>
    <property type="match status" value="1"/>
</dbReference>
<dbReference type="InterPro" id="IPR056884">
    <property type="entry name" value="NPHP3-like_N"/>
</dbReference>
<evidence type="ECO:0000259" key="2">
    <source>
        <dbReference type="Pfam" id="PF24883"/>
    </source>
</evidence>
<protein>
    <recommendedName>
        <fullName evidence="2">Nephrocystin 3-like N-terminal domain-containing protein</fullName>
    </recommendedName>
</protein>
<reference evidence="3 4" key="1">
    <citation type="submission" date="2024-07" db="EMBL/GenBank/DDBJ databases">
        <title>Draft sequence of the Neodothiora populina.</title>
        <authorList>
            <person name="Drown D.D."/>
            <person name="Schuette U.S."/>
            <person name="Buechlein A.B."/>
            <person name="Rusch D.R."/>
            <person name="Winton L.W."/>
            <person name="Adams G.A."/>
        </authorList>
    </citation>
    <scope>NUCLEOTIDE SEQUENCE [LARGE SCALE GENOMIC DNA]</scope>
    <source>
        <strain evidence="3 4">CPC 39397</strain>
    </source>
</reference>
<evidence type="ECO:0000256" key="1">
    <source>
        <dbReference type="ARBA" id="ARBA00022737"/>
    </source>
</evidence>
<accession>A0ABR3P4L9</accession>